<name>A0A7Y0SI97_VIBPH</name>
<dbReference type="InterPro" id="IPR013491">
    <property type="entry name" value="Tape_meas_N"/>
</dbReference>
<dbReference type="EMBL" id="JABCLB010001328">
    <property type="protein sequence ID" value="NMU84029.1"/>
    <property type="molecule type" value="Genomic_DNA"/>
</dbReference>
<dbReference type="AlphaFoldDB" id="A0A7Y0SI97"/>
<dbReference type="NCBIfam" id="TIGR02675">
    <property type="entry name" value="tape_meas_nterm"/>
    <property type="match status" value="1"/>
</dbReference>
<evidence type="ECO:0000259" key="2">
    <source>
        <dbReference type="Pfam" id="PF20155"/>
    </source>
</evidence>
<feature type="coiled-coil region" evidence="1">
    <location>
        <begin position="679"/>
        <end position="728"/>
    </location>
</feature>
<accession>A0A7Y0SI97</accession>
<reference evidence="3 4" key="1">
    <citation type="submission" date="2020-04" db="EMBL/GenBank/DDBJ databases">
        <title>Whole-genome sequencing of Vibrio spp. from China reveals different genetic environments of blaCTX-M-14 among diverse lineages.</title>
        <authorList>
            <person name="Zheng Z."/>
            <person name="Ye L."/>
            <person name="Chen S."/>
        </authorList>
    </citation>
    <scope>NUCLEOTIDE SEQUENCE [LARGE SCALE GENOMIC DNA]</scope>
    <source>
        <strain evidence="3 4">Vb0551</strain>
    </source>
</reference>
<dbReference type="Proteomes" id="UP000518904">
    <property type="component" value="Unassembled WGS sequence"/>
</dbReference>
<evidence type="ECO:0000313" key="4">
    <source>
        <dbReference type="Proteomes" id="UP000518904"/>
    </source>
</evidence>
<evidence type="ECO:0000313" key="3">
    <source>
        <dbReference type="EMBL" id="NMU84029.1"/>
    </source>
</evidence>
<gene>
    <name evidence="3" type="ORF">HKB16_14165</name>
</gene>
<dbReference type="Pfam" id="PF20155">
    <property type="entry name" value="TMP_3"/>
    <property type="match status" value="1"/>
</dbReference>
<proteinExistence type="predicted"/>
<comment type="caution">
    <text evidence="3">The sequence shown here is derived from an EMBL/GenBank/DDBJ whole genome shotgun (WGS) entry which is preliminary data.</text>
</comment>
<organism evidence="3 4">
    <name type="scientific">Vibrio parahaemolyticus</name>
    <dbReference type="NCBI Taxonomy" id="670"/>
    <lineage>
        <taxon>Bacteria</taxon>
        <taxon>Pseudomonadati</taxon>
        <taxon>Pseudomonadota</taxon>
        <taxon>Gammaproteobacteria</taxon>
        <taxon>Vibrionales</taxon>
        <taxon>Vibrionaceae</taxon>
        <taxon>Vibrio</taxon>
    </lineage>
</organism>
<protein>
    <submittedName>
        <fullName evidence="3">Tape measure protein</fullName>
    </submittedName>
</protein>
<evidence type="ECO:0000256" key="1">
    <source>
        <dbReference type="SAM" id="Coils"/>
    </source>
</evidence>
<keyword evidence="1" id="KW-0175">Coiled coil</keyword>
<feature type="domain" description="Tape measure protein N-terminal" evidence="2">
    <location>
        <begin position="83"/>
        <end position="268"/>
    </location>
</feature>
<sequence length="974" mass="105019">MNNDLKFTLRFDAENKQFIGQVKQAGTAVNQLGGDAGKTQGKLSGLSRESDKLTGEMGSLKNQVLGLAGGFSALFAAQQAKDSLAQYQDIRTQITALVGGQQEWIETEQYLNQVADEHNKTLDTLSGTYARLLALENGGLISHEQTIALFEGMSNAASANGASSENLGNVMYGLQQAMASGTVRAEEFNQVTEPMPDLLIKIAQAANTTVGGLREMVNSGKMSSKQFGELLVQALEQYDGAAARTADNVSAKSAEMARAYQQAVVAFEQPISDSFTVFAESSAGALTLLAENADLVTTIVGVSLTAAMGRGVVAVQAYTATKIRNLNVARETAQANLAEAQTHLKGTQAVASKLQVEIKYLEALQLSNNQKFRAIGAETQLTAARARLKVATDNMVAAQTRLNTVARAGAGVMGLLGGPVGVAMMAAGAIGYFATKAYAAQDPTKGLEEDVNRLVTEFKSLNQEGRKVLFHNLGVEASKARTALLDTQVEIRKVKQELEATSSPSMSALKQTELSKLEKKAKGLAAVVDKTNKQFKSLLETNASWQQPKDEKADDTPINAEAEDSANKMLANLQKQNALYGQTTHAAKLKYELEHGSLKGINEELAKKLMLEAQSLDAKDATKKDKKDTSAIDAFYDESDQLQTAWLQRLSIVADMENKASIEEKFAYERRKEALSQSFQEAYEQAVDDQELMNELEREHLANRELLRAEHEMNLTQISRDADEERAKQAAIVEQTSLMSYQMFVGNLSNMMGQLSTVLAASGKESESLFYATQALAMANAIINTELAASKALAYSENMTLAQALISQQAVRAIGYASVGIIAGQTIAGQAHDGINRVPRENEGTWLLKANEMVLNPTQADNFRWMVDMMQQMKAMMGAAMTASVGAPAANDNAVSVNVSGVDRSDNSSTNNVGSDLYLTLNLVEDASRAGTVEQSSDGDMTTLDIKVAKLMQSSSTQTAQVMQTRFRIQQYGS</sequence>
<dbReference type="RefSeq" id="WP_141179920.1">
    <property type="nucleotide sequence ID" value="NZ_CP041202.1"/>
</dbReference>